<feature type="signal peptide" evidence="2">
    <location>
        <begin position="1"/>
        <end position="23"/>
    </location>
</feature>
<keyword evidence="1 2" id="KW-0732">Signal</keyword>
<dbReference type="AlphaFoldDB" id="A0A3S8ZT75"/>
<dbReference type="PANTHER" id="PTHR35936:SF6">
    <property type="entry name" value="AMINO ACID ABC TRANSPORTER SUBSTRATE-BINDING PAAT FAMILY PROTEIN"/>
    <property type="match status" value="1"/>
</dbReference>
<dbReference type="Proteomes" id="UP000282438">
    <property type="component" value="Chromosome"/>
</dbReference>
<keyword evidence="5" id="KW-1185">Reference proteome</keyword>
<organism evidence="4 5">
    <name type="scientific">Iodobacter ciconiae</name>
    <dbReference type="NCBI Taxonomy" id="2496266"/>
    <lineage>
        <taxon>Bacteria</taxon>
        <taxon>Pseudomonadati</taxon>
        <taxon>Pseudomonadota</taxon>
        <taxon>Betaproteobacteria</taxon>
        <taxon>Neisseriales</taxon>
        <taxon>Chitinibacteraceae</taxon>
        <taxon>Iodobacter</taxon>
    </lineage>
</organism>
<accession>A0A3S8ZT75</accession>
<evidence type="ECO:0000256" key="2">
    <source>
        <dbReference type="SAM" id="SignalP"/>
    </source>
</evidence>
<evidence type="ECO:0000259" key="3">
    <source>
        <dbReference type="Pfam" id="PF00497"/>
    </source>
</evidence>
<feature type="chain" id="PRO_5019198142" evidence="2">
    <location>
        <begin position="24"/>
        <end position="242"/>
    </location>
</feature>
<dbReference type="PANTHER" id="PTHR35936">
    <property type="entry name" value="MEMBRANE-BOUND LYTIC MUREIN TRANSGLYCOSYLASE F"/>
    <property type="match status" value="1"/>
</dbReference>
<feature type="domain" description="Solute-binding protein family 3/N-terminal" evidence="3">
    <location>
        <begin position="31"/>
        <end position="241"/>
    </location>
</feature>
<dbReference type="Gene3D" id="3.40.190.10">
    <property type="entry name" value="Periplasmic binding protein-like II"/>
    <property type="match status" value="2"/>
</dbReference>
<protein>
    <submittedName>
        <fullName evidence="4">Transporter substrate-binding domain-containing protein</fullName>
    </submittedName>
</protein>
<name>A0A3S8ZT75_9NEIS</name>
<dbReference type="Pfam" id="PF00497">
    <property type="entry name" value="SBP_bac_3"/>
    <property type="match status" value="1"/>
</dbReference>
<evidence type="ECO:0000313" key="5">
    <source>
        <dbReference type="Proteomes" id="UP000282438"/>
    </source>
</evidence>
<dbReference type="EMBL" id="CP034433">
    <property type="protein sequence ID" value="AZN36669.1"/>
    <property type="molecule type" value="Genomic_DNA"/>
</dbReference>
<dbReference type="KEGG" id="iod:EJO50_09310"/>
<proteinExistence type="predicted"/>
<dbReference type="OrthoDB" id="8885114at2"/>
<evidence type="ECO:0000313" key="4">
    <source>
        <dbReference type="EMBL" id="AZN36669.1"/>
    </source>
</evidence>
<reference evidence="4 5" key="1">
    <citation type="submission" date="2018-12" db="EMBL/GenBank/DDBJ databases">
        <title>Complete genome sequence of Iodobacter sp. H11R3.</title>
        <authorList>
            <person name="Bae J.-W."/>
        </authorList>
    </citation>
    <scope>NUCLEOTIDE SEQUENCE [LARGE SCALE GENOMIC DNA]</scope>
    <source>
        <strain evidence="4 5">H11R3</strain>
    </source>
</reference>
<dbReference type="InterPro" id="IPR001638">
    <property type="entry name" value="Solute-binding_3/MltF_N"/>
</dbReference>
<sequence length="242" mass="27497">MPRMLRCRLLFALLFCPLSLLQAAELKVLVLDGDAMPWAEVRNNQLVAGLYFDLGQALAAQMGRKARFVLLPRKRLVHSIESGGSDVLCNYLPAWLPGKFDWSTPFIPNAELLISDQRASKPASLDGFANVRIGTVLGYVYAELDRVLGERFLRDDAPSMRNNLRKMMVGRVQHMVTNQFELEYLQRQGLFKMPLHPFTILRSFKGQCAVSRSGQVRVAEVDRAIAALQAQYTLRKILERYR</sequence>
<dbReference type="SUPFAM" id="SSF53850">
    <property type="entry name" value="Periplasmic binding protein-like II"/>
    <property type="match status" value="1"/>
</dbReference>
<evidence type="ECO:0000256" key="1">
    <source>
        <dbReference type="ARBA" id="ARBA00022729"/>
    </source>
</evidence>
<gene>
    <name evidence="4" type="ORF">EJO50_09310</name>
</gene>